<evidence type="ECO:0000313" key="4">
    <source>
        <dbReference type="Proteomes" id="UP000070226"/>
    </source>
</evidence>
<dbReference type="PANTHER" id="PTHR37815:SF3">
    <property type="entry name" value="UPF0397 PROTEIN SPR0429"/>
    <property type="match status" value="1"/>
</dbReference>
<dbReference type="RefSeq" id="WP_005378017.1">
    <property type="nucleotide sequence ID" value="NZ_CALLHQ010000008.1"/>
</dbReference>
<gene>
    <name evidence="3" type="ORF">HMPREF3233_01185</name>
</gene>
<evidence type="ECO:0000256" key="1">
    <source>
        <dbReference type="ARBA" id="ARBA00022692"/>
    </source>
</evidence>
<comment type="caution">
    <text evidence="3">The sequence shown here is derived from an EMBL/GenBank/DDBJ whole genome shotgun (WGS) entry which is preliminary data.</text>
</comment>
<dbReference type="STRING" id="39777.B7L28_08900"/>
<dbReference type="Gene3D" id="1.10.1760.20">
    <property type="match status" value="1"/>
</dbReference>
<evidence type="ECO:0000256" key="2">
    <source>
        <dbReference type="ARBA" id="ARBA00022989"/>
    </source>
</evidence>
<sequence>MQHVQTRSTTSALVLTAVLIALATLLTMYTKIPVPGIRGYFNVGDVVIMTSALLLGRKYGAYIGAIGPALADLFLGYAVFVPITFVVKGIEGYLVGTVYNNKTTTSALVATVVGGIIIVAGYFIAEYFVFDPGVAIASIVTNTIQAVMSVIISMILYAILRKRLG</sequence>
<organism evidence="3">
    <name type="scientific">Veillonella atypica</name>
    <dbReference type="NCBI Taxonomy" id="39777"/>
    <lineage>
        <taxon>Bacteria</taxon>
        <taxon>Bacillati</taxon>
        <taxon>Bacillota</taxon>
        <taxon>Negativicutes</taxon>
        <taxon>Veillonellales</taxon>
        <taxon>Veillonellaceae</taxon>
        <taxon>Veillonella</taxon>
    </lineage>
</organism>
<dbReference type="InterPro" id="IPR009825">
    <property type="entry name" value="ECF_substrate-spec-like"/>
</dbReference>
<dbReference type="GO" id="GO:0016020">
    <property type="term" value="C:membrane"/>
    <property type="evidence" value="ECO:0007669"/>
    <property type="project" value="InterPro"/>
</dbReference>
<name>A0A133S4F0_9FIRM</name>
<dbReference type="Proteomes" id="UP000070226">
    <property type="component" value="Unassembled WGS sequence"/>
</dbReference>
<keyword evidence="1" id="KW-0812">Transmembrane</keyword>
<reference evidence="3 4" key="1">
    <citation type="submission" date="2016-01" db="EMBL/GenBank/DDBJ databases">
        <authorList>
            <person name="Oliw E.H."/>
        </authorList>
    </citation>
    <scope>NUCLEOTIDE SEQUENCE [LARGE SCALE GENOMIC DNA]</scope>
    <source>
        <strain evidence="3 4">CMW7756B</strain>
    </source>
</reference>
<dbReference type="PATRIC" id="fig|39777.7.peg.1152"/>
<protein>
    <submittedName>
        <fullName evidence="3">Uncharacterized protein</fullName>
    </submittedName>
</protein>
<dbReference type="AlphaFoldDB" id="A0A133S4F0"/>
<proteinExistence type="predicted"/>
<evidence type="ECO:0000313" key="3">
    <source>
        <dbReference type="EMBL" id="KXA63932.1"/>
    </source>
</evidence>
<keyword evidence="2" id="KW-0472">Membrane</keyword>
<accession>A0A133S4F0</accession>
<dbReference type="EMBL" id="LRQT01000046">
    <property type="protein sequence ID" value="KXA63932.1"/>
    <property type="molecule type" value="Genomic_DNA"/>
</dbReference>
<keyword evidence="2" id="KW-1133">Transmembrane helix</keyword>
<dbReference type="PANTHER" id="PTHR37815">
    <property type="entry name" value="UPF0397 PROTEIN BC_2624-RELATED"/>
    <property type="match status" value="1"/>
</dbReference>
<dbReference type="Pfam" id="PF07155">
    <property type="entry name" value="ECF-ribofla_trS"/>
    <property type="match status" value="1"/>
</dbReference>